<dbReference type="PANTHER" id="PTHR12993">
    <property type="entry name" value="N-ACETYLGLUCOSAMINYL-PHOSPHATIDYLINOSITOL DE-N-ACETYLASE-RELATED"/>
    <property type="match status" value="1"/>
</dbReference>
<comment type="caution">
    <text evidence="1">The sequence shown here is derived from an EMBL/GenBank/DDBJ whole genome shotgun (WGS) entry which is preliminary data.</text>
</comment>
<keyword evidence="2" id="KW-1185">Reference proteome</keyword>
<reference evidence="1" key="2">
    <citation type="submission" date="2023-01" db="EMBL/GenBank/DDBJ databases">
        <authorList>
            <person name="Sun Q."/>
            <person name="Evtushenko L."/>
        </authorList>
    </citation>
    <scope>NUCLEOTIDE SEQUENCE</scope>
    <source>
        <strain evidence="1">VKM B-2935</strain>
    </source>
</reference>
<name>A0A9W6K7R5_9PSED</name>
<dbReference type="AlphaFoldDB" id="A0A9W6K7R5"/>
<evidence type="ECO:0000313" key="1">
    <source>
        <dbReference type="EMBL" id="GLK89793.1"/>
    </source>
</evidence>
<accession>A0A9W6K7R5</accession>
<sequence length="254" mass="28474">MKPNLINSQLIGTPLQAWNQSRRLGDVQPIGLDALLPAGSRAVIVAPHPDDEVLGCGGLMQLLARQNIPLLLVSVTAGTGSNMGSHYWTPQRLSIARPLESAQALRRLGLDQSQYKWLHAGYPDTQVHVYEDELTQFLLSYMLPNDVLFTTWRNDGHSDHEATARACIAACEHAQVPLREIPIWAWHWADPEDARIPWERARKLPLDIFTQARKRHAIQAFASQIHADPQADLPPVLPACAVERLQQPFELMFV</sequence>
<dbReference type="InterPro" id="IPR024078">
    <property type="entry name" value="LmbE-like_dom_sf"/>
</dbReference>
<reference evidence="1" key="1">
    <citation type="journal article" date="2014" name="Int. J. Syst. Evol. Microbiol.">
        <title>Complete genome sequence of Corynebacterium casei LMG S-19264T (=DSM 44701T), isolated from a smear-ripened cheese.</title>
        <authorList>
            <consortium name="US DOE Joint Genome Institute (JGI-PGF)"/>
            <person name="Walter F."/>
            <person name="Albersmeier A."/>
            <person name="Kalinowski J."/>
            <person name="Ruckert C."/>
        </authorList>
    </citation>
    <scope>NUCLEOTIDE SEQUENCE</scope>
    <source>
        <strain evidence="1">VKM B-2935</strain>
    </source>
</reference>
<gene>
    <name evidence="1" type="ORF">GCM10017655_28550</name>
</gene>
<proteinExistence type="predicted"/>
<protein>
    <submittedName>
        <fullName evidence="1">Acetylglucosaminylphosphatidylinositol deacetylase</fullName>
    </submittedName>
</protein>
<dbReference type="Gene3D" id="3.40.50.10320">
    <property type="entry name" value="LmbE-like"/>
    <property type="match status" value="1"/>
</dbReference>
<organism evidence="1 2">
    <name type="scientific">Pseudomonas turukhanskensis</name>
    <dbReference type="NCBI Taxonomy" id="1806536"/>
    <lineage>
        <taxon>Bacteria</taxon>
        <taxon>Pseudomonadati</taxon>
        <taxon>Pseudomonadota</taxon>
        <taxon>Gammaproteobacteria</taxon>
        <taxon>Pseudomonadales</taxon>
        <taxon>Pseudomonadaceae</taxon>
        <taxon>Pseudomonas</taxon>
    </lineage>
</organism>
<dbReference type="SUPFAM" id="SSF102588">
    <property type="entry name" value="LmbE-like"/>
    <property type="match status" value="1"/>
</dbReference>
<dbReference type="Proteomes" id="UP001143328">
    <property type="component" value="Unassembled WGS sequence"/>
</dbReference>
<dbReference type="PANTHER" id="PTHR12993:SF29">
    <property type="entry name" value="BLR3841 PROTEIN"/>
    <property type="match status" value="1"/>
</dbReference>
<dbReference type="Pfam" id="PF02585">
    <property type="entry name" value="PIG-L"/>
    <property type="match status" value="1"/>
</dbReference>
<evidence type="ECO:0000313" key="2">
    <source>
        <dbReference type="Proteomes" id="UP001143328"/>
    </source>
</evidence>
<dbReference type="GO" id="GO:0016811">
    <property type="term" value="F:hydrolase activity, acting on carbon-nitrogen (but not peptide) bonds, in linear amides"/>
    <property type="evidence" value="ECO:0007669"/>
    <property type="project" value="TreeGrafter"/>
</dbReference>
<dbReference type="RefSeq" id="WP_271195981.1">
    <property type="nucleotide sequence ID" value="NZ_BSFN01000007.1"/>
</dbReference>
<dbReference type="EMBL" id="BSFN01000007">
    <property type="protein sequence ID" value="GLK89793.1"/>
    <property type="molecule type" value="Genomic_DNA"/>
</dbReference>
<dbReference type="InterPro" id="IPR003737">
    <property type="entry name" value="GlcNAc_PI_deacetylase-related"/>
</dbReference>